<evidence type="ECO:0000256" key="9">
    <source>
        <dbReference type="ARBA" id="ARBA00061210"/>
    </source>
</evidence>
<keyword evidence="7 13" id="KW-0671">Queuosine biosynthesis</keyword>
<dbReference type="InterPro" id="IPR042119">
    <property type="entry name" value="QueA_dom2"/>
</dbReference>
<dbReference type="PANTHER" id="PTHR30307">
    <property type="entry name" value="S-ADENOSYLMETHIONINE:TRNA RIBOSYLTRANSFERASE-ISOMERASE"/>
    <property type="match status" value="1"/>
</dbReference>
<sequence length="340" mass="38452">MQLKDFDFDLPASLIAQHPPKNRIDSRLLVKRSSIIDIQFNQIGDFFQSGDLLIMNNTKVIPARLFGIKETGGKVEIMIERILDENRVLAMIKASRAPKIGSFIFLENDVNIIVYQKDNGFYTLIFETDSLFDLLNNIGHIPLPPYIKRTDNIQDLSRYQTVYAQKEGAVAAPTAGLHFDDSLLTQLKIQGIDHLFVTLHIGSGTFIPIRTNNIKNHVMHSEIFEISQVTVDRINLTKANGGRIIAVGTTTVRVLESSLKNGKLIAQSGETDIFIYPSYKFIIVDSLITNFHLPKSSLLMLVSAFIGRDKMLELYQHAIEQKYKFLSYGDAMFLEKNNDL</sequence>
<comment type="subunit">
    <text evidence="3 13">Monomer.</text>
</comment>
<dbReference type="Pfam" id="PF02547">
    <property type="entry name" value="Queuosine_synth"/>
    <property type="match status" value="1"/>
</dbReference>
<evidence type="ECO:0000256" key="12">
    <source>
        <dbReference type="ARBA" id="ARBA00076160"/>
    </source>
</evidence>
<dbReference type="EC" id="2.4.99.17" evidence="10 13"/>
<comment type="similarity">
    <text evidence="9 13">Belongs to the QueA family.</text>
</comment>
<keyword evidence="6 13" id="KW-0949">S-adenosyl-L-methionine</keyword>
<proteinExistence type="inferred from homology"/>
<evidence type="ECO:0000256" key="8">
    <source>
        <dbReference type="ARBA" id="ARBA00052751"/>
    </source>
</evidence>
<dbReference type="FunFam" id="3.40.1780.10:FF:000001">
    <property type="entry name" value="S-adenosylmethionine:tRNA ribosyltransferase-isomerase"/>
    <property type="match status" value="1"/>
</dbReference>
<evidence type="ECO:0000256" key="4">
    <source>
        <dbReference type="ARBA" id="ARBA00022490"/>
    </source>
</evidence>
<keyword evidence="14" id="KW-0413">Isomerase</keyword>
<dbReference type="InterPro" id="IPR003699">
    <property type="entry name" value="QueA"/>
</dbReference>
<dbReference type="GO" id="GO:0008616">
    <property type="term" value="P:tRNA queuosine(34) biosynthetic process"/>
    <property type="evidence" value="ECO:0007669"/>
    <property type="project" value="UniProtKB-UniRule"/>
</dbReference>
<evidence type="ECO:0000256" key="13">
    <source>
        <dbReference type="HAMAP-Rule" id="MF_00113"/>
    </source>
</evidence>
<dbReference type="Proteomes" id="UP000525329">
    <property type="component" value="Unassembled WGS sequence"/>
</dbReference>
<evidence type="ECO:0000256" key="7">
    <source>
        <dbReference type="ARBA" id="ARBA00022785"/>
    </source>
</evidence>
<dbReference type="GO" id="GO:0005737">
    <property type="term" value="C:cytoplasm"/>
    <property type="evidence" value="ECO:0007669"/>
    <property type="project" value="UniProtKB-SubCell"/>
</dbReference>
<evidence type="ECO:0000256" key="1">
    <source>
        <dbReference type="ARBA" id="ARBA00004496"/>
    </source>
</evidence>
<name>A0A853GCH7_9GAMM</name>
<evidence type="ECO:0000256" key="2">
    <source>
        <dbReference type="ARBA" id="ARBA00004691"/>
    </source>
</evidence>
<keyword evidence="14" id="KW-0328">Glycosyltransferase</keyword>
<keyword evidence="5 13" id="KW-0808">Transferase</keyword>
<evidence type="ECO:0000313" key="15">
    <source>
        <dbReference type="Proteomes" id="UP000525329"/>
    </source>
</evidence>
<comment type="catalytic activity">
    <reaction evidence="8 13">
        <text>7-aminomethyl-7-carbaguanosine(34) in tRNA + S-adenosyl-L-methionine = epoxyqueuosine(34) in tRNA + adenine + L-methionine + 2 H(+)</text>
        <dbReference type="Rhea" id="RHEA:32155"/>
        <dbReference type="Rhea" id="RHEA-COMP:10342"/>
        <dbReference type="Rhea" id="RHEA-COMP:18582"/>
        <dbReference type="ChEBI" id="CHEBI:15378"/>
        <dbReference type="ChEBI" id="CHEBI:16708"/>
        <dbReference type="ChEBI" id="CHEBI:57844"/>
        <dbReference type="ChEBI" id="CHEBI:59789"/>
        <dbReference type="ChEBI" id="CHEBI:82833"/>
        <dbReference type="ChEBI" id="CHEBI:194443"/>
        <dbReference type="EC" id="2.4.99.17"/>
    </reaction>
</comment>
<organism evidence="14 15">
    <name type="scientific">Candidatus Vesicomyosocius endoextente</name>
    <dbReference type="NCBI Taxonomy" id="2738853"/>
    <lineage>
        <taxon>Bacteria</taxon>
        <taxon>Pseudomonadati</taxon>
        <taxon>Pseudomonadota</taxon>
        <taxon>Gammaproteobacteria</taxon>
        <taxon>Candidatus Pseudothioglobaceae</taxon>
        <taxon>Candidatus Vesicomyidisocius</taxon>
    </lineage>
</organism>
<reference evidence="14 15" key="1">
    <citation type="submission" date="2020-05" db="EMBL/GenBank/DDBJ databases">
        <title>Horizontal transmission and recombination maintain forever young bacterial symbiont genomes.</title>
        <authorList>
            <person name="Russell S.L."/>
            <person name="Pepper-Tunick E."/>
            <person name="Svedberg J."/>
            <person name="Byrne A."/>
            <person name="Ruelas Castillo J."/>
            <person name="Vollmers C."/>
            <person name="Beinart R.A."/>
            <person name="Corbett-Detig R."/>
        </authorList>
    </citation>
    <scope>NUCLEOTIDE SEQUENCE [LARGE SCALE GENOMIC DNA]</scope>
    <source>
        <strain evidence="14">Monterey_2004</strain>
    </source>
</reference>
<comment type="caution">
    <text evidence="14">The sequence shown here is derived from an EMBL/GenBank/DDBJ whole genome shotgun (WGS) entry which is preliminary data.</text>
</comment>
<evidence type="ECO:0000256" key="5">
    <source>
        <dbReference type="ARBA" id="ARBA00022679"/>
    </source>
</evidence>
<dbReference type="Gene3D" id="3.40.1780.10">
    <property type="entry name" value="QueA-like"/>
    <property type="match status" value="1"/>
</dbReference>
<dbReference type="AlphaFoldDB" id="A0A853GCH7"/>
<dbReference type="InterPro" id="IPR042118">
    <property type="entry name" value="QueA_dom1"/>
</dbReference>
<accession>A0A853GCH7</accession>
<dbReference type="PANTHER" id="PTHR30307:SF0">
    <property type="entry name" value="S-ADENOSYLMETHIONINE:TRNA RIBOSYLTRANSFERASE-ISOMERASE"/>
    <property type="match status" value="1"/>
</dbReference>
<evidence type="ECO:0000256" key="10">
    <source>
        <dbReference type="ARBA" id="ARBA00066503"/>
    </source>
</evidence>
<evidence type="ECO:0000313" key="14">
    <source>
        <dbReference type="EMBL" id="NYT52536.1"/>
    </source>
</evidence>
<comment type="subcellular location">
    <subcellularLocation>
        <location evidence="1 13">Cytoplasm</location>
    </subcellularLocation>
</comment>
<dbReference type="InterPro" id="IPR036100">
    <property type="entry name" value="QueA_sf"/>
</dbReference>
<dbReference type="GO" id="GO:0051075">
    <property type="term" value="F:S-adenosylmethionine:tRNA ribosyltransferase-isomerase activity"/>
    <property type="evidence" value="ECO:0007669"/>
    <property type="project" value="UniProtKB-EC"/>
</dbReference>
<gene>
    <name evidence="13 14" type="primary">queA</name>
    <name evidence="14" type="ORF">H0A74_03060</name>
</gene>
<dbReference type="HAMAP" id="MF_00113">
    <property type="entry name" value="QueA"/>
    <property type="match status" value="1"/>
</dbReference>
<comment type="pathway">
    <text evidence="2 13">tRNA modification; tRNA-queuosine biosynthesis.</text>
</comment>
<protein>
    <recommendedName>
        <fullName evidence="11 13">S-adenosylmethionine:tRNA ribosyltransferase-isomerase</fullName>
        <ecNumber evidence="10 13">2.4.99.17</ecNumber>
    </recommendedName>
    <alternativeName>
        <fullName evidence="12 13">Queuosine biosynthesis protein QueA</fullName>
    </alternativeName>
</protein>
<evidence type="ECO:0000256" key="3">
    <source>
        <dbReference type="ARBA" id="ARBA00011245"/>
    </source>
</evidence>
<dbReference type="SUPFAM" id="SSF111337">
    <property type="entry name" value="QueA-like"/>
    <property type="match status" value="1"/>
</dbReference>
<dbReference type="Gene3D" id="2.40.10.240">
    <property type="entry name" value="QueA-like"/>
    <property type="match status" value="1"/>
</dbReference>
<dbReference type="EMBL" id="JACCHU010000002">
    <property type="protein sequence ID" value="NYT52536.1"/>
    <property type="molecule type" value="Genomic_DNA"/>
</dbReference>
<comment type="function">
    <text evidence="13">Transfers and isomerizes the ribose moiety from AdoMet to the 7-aminomethyl group of 7-deazaguanine (preQ1-tRNA) to give epoxyqueuosine (oQ-tRNA).</text>
</comment>
<keyword evidence="4 13" id="KW-0963">Cytoplasm</keyword>
<evidence type="ECO:0000256" key="11">
    <source>
        <dbReference type="ARBA" id="ARBA00069325"/>
    </source>
</evidence>
<dbReference type="NCBIfam" id="TIGR00113">
    <property type="entry name" value="queA"/>
    <property type="match status" value="1"/>
</dbReference>
<evidence type="ECO:0000256" key="6">
    <source>
        <dbReference type="ARBA" id="ARBA00022691"/>
    </source>
</evidence>
<dbReference type="UniPathway" id="UPA00392"/>
<dbReference type="NCBIfam" id="NF001140">
    <property type="entry name" value="PRK00147.1"/>
    <property type="match status" value="1"/>
</dbReference>